<sequence>MGAALLFDYWDEKNALYNIYTRTGLFRMILILYLIVFLLRWVDDPNWTNKRPEDINKYGFVVLIAVALESAVALAVVNMP</sequence>
<reference evidence="3" key="1">
    <citation type="submission" date="2022-11" db="UniProtKB">
        <authorList>
            <consortium name="WormBaseParasite"/>
        </authorList>
    </citation>
    <scope>IDENTIFICATION</scope>
</reference>
<protein>
    <submittedName>
        <fullName evidence="3">Uncharacterized protein</fullName>
    </submittedName>
</protein>
<accession>A0A914CPA5</accession>
<evidence type="ECO:0000313" key="3">
    <source>
        <dbReference type="WBParaSite" id="ACRNAN_scaffold1297.g14570.t1"/>
    </source>
</evidence>
<keyword evidence="1" id="KW-0472">Membrane</keyword>
<proteinExistence type="predicted"/>
<dbReference type="Proteomes" id="UP000887540">
    <property type="component" value="Unplaced"/>
</dbReference>
<evidence type="ECO:0000313" key="2">
    <source>
        <dbReference type="Proteomes" id="UP000887540"/>
    </source>
</evidence>
<keyword evidence="1" id="KW-1133">Transmembrane helix</keyword>
<evidence type="ECO:0000256" key="1">
    <source>
        <dbReference type="SAM" id="Phobius"/>
    </source>
</evidence>
<name>A0A914CPA5_9BILA</name>
<keyword evidence="2" id="KW-1185">Reference proteome</keyword>
<feature type="transmembrane region" description="Helical" evidence="1">
    <location>
        <begin position="58"/>
        <end position="77"/>
    </location>
</feature>
<organism evidence="2 3">
    <name type="scientific">Acrobeloides nanus</name>
    <dbReference type="NCBI Taxonomy" id="290746"/>
    <lineage>
        <taxon>Eukaryota</taxon>
        <taxon>Metazoa</taxon>
        <taxon>Ecdysozoa</taxon>
        <taxon>Nematoda</taxon>
        <taxon>Chromadorea</taxon>
        <taxon>Rhabditida</taxon>
        <taxon>Tylenchina</taxon>
        <taxon>Cephalobomorpha</taxon>
        <taxon>Cephaloboidea</taxon>
        <taxon>Cephalobidae</taxon>
        <taxon>Acrobeloides</taxon>
    </lineage>
</organism>
<feature type="transmembrane region" description="Helical" evidence="1">
    <location>
        <begin position="24"/>
        <end position="42"/>
    </location>
</feature>
<dbReference type="WBParaSite" id="ACRNAN_scaffold1297.g14570.t1">
    <property type="protein sequence ID" value="ACRNAN_scaffold1297.g14570.t1"/>
    <property type="gene ID" value="ACRNAN_scaffold1297.g14570"/>
</dbReference>
<keyword evidence="1" id="KW-0812">Transmembrane</keyword>
<dbReference type="AlphaFoldDB" id="A0A914CPA5"/>